<sequence>MRIRKIIFVVIIIIMIIMIWRAIATLNETPHEFMERIWGEEL</sequence>
<accession>X1BFV9</accession>
<comment type="caution">
    <text evidence="2">The sequence shown here is derived from an EMBL/GenBank/DDBJ whole genome shotgun (WGS) entry which is preliminary data.</text>
</comment>
<protein>
    <submittedName>
        <fullName evidence="2">Uncharacterized protein</fullName>
    </submittedName>
</protein>
<proteinExistence type="predicted"/>
<keyword evidence="1" id="KW-0812">Transmembrane</keyword>
<feature type="transmembrane region" description="Helical" evidence="1">
    <location>
        <begin position="7"/>
        <end position="24"/>
    </location>
</feature>
<evidence type="ECO:0000313" key="2">
    <source>
        <dbReference type="EMBL" id="GAG94839.1"/>
    </source>
</evidence>
<evidence type="ECO:0000256" key="1">
    <source>
        <dbReference type="SAM" id="Phobius"/>
    </source>
</evidence>
<keyword evidence="1" id="KW-0472">Membrane</keyword>
<gene>
    <name evidence="2" type="ORF">S01H4_42930</name>
</gene>
<dbReference type="AlphaFoldDB" id="X1BFV9"/>
<name>X1BFV9_9ZZZZ</name>
<keyword evidence="1" id="KW-1133">Transmembrane helix</keyword>
<organism evidence="2">
    <name type="scientific">marine sediment metagenome</name>
    <dbReference type="NCBI Taxonomy" id="412755"/>
    <lineage>
        <taxon>unclassified sequences</taxon>
        <taxon>metagenomes</taxon>
        <taxon>ecological metagenomes</taxon>
    </lineage>
</organism>
<dbReference type="EMBL" id="BART01023630">
    <property type="protein sequence ID" value="GAG94839.1"/>
    <property type="molecule type" value="Genomic_DNA"/>
</dbReference>
<reference evidence="2" key="1">
    <citation type="journal article" date="2014" name="Front. Microbiol.">
        <title>High frequency of phylogenetically diverse reductive dehalogenase-homologous genes in deep subseafloor sedimentary metagenomes.</title>
        <authorList>
            <person name="Kawai M."/>
            <person name="Futagami T."/>
            <person name="Toyoda A."/>
            <person name="Takaki Y."/>
            <person name="Nishi S."/>
            <person name="Hori S."/>
            <person name="Arai W."/>
            <person name="Tsubouchi T."/>
            <person name="Morono Y."/>
            <person name="Uchiyama I."/>
            <person name="Ito T."/>
            <person name="Fujiyama A."/>
            <person name="Inagaki F."/>
            <person name="Takami H."/>
        </authorList>
    </citation>
    <scope>NUCLEOTIDE SEQUENCE</scope>
    <source>
        <strain evidence="2">Expedition CK06-06</strain>
    </source>
</reference>